<dbReference type="SMART" id="SM00664">
    <property type="entry name" value="DoH"/>
    <property type="match status" value="1"/>
</dbReference>
<keyword evidence="1" id="KW-0472">Membrane</keyword>
<dbReference type="GO" id="GO:0005615">
    <property type="term" value="C:extracellular space"/>
    <property type="evidence" value="ECO:0007669"/>
    <property type="project" value="TreeGrafter"/>
</dbReference>
<dbReference type="Pfam" id="PF03351">
    <property type="entry name" value="DOMON"/>
    <property type="match status" value="1"/>
</dbReference>
<evidence type="ECO:0000313" key="3">
    <source>
        <dbReference type="EMBL" id="BAL59981.1"/>
    </source>
</evidence>
<dbReference type="SUPFAM" id="SSF49344">
    <property type="entry name" value="CBD9-like"/>
    <property type="match status" value="1"/>
</dbReference>
<reference evidence="3" key="2">
    <citation type="journal article" date="2012" name="PLoS ONE">
        <title>A Deeply Branching Thermophilic Bacterium with an Ancient Acetyl-CoA Pathway Dominates a Subsurface Ecosystem.</title>
        <authorList>
            <person name="Takami H."/>
            <person name="Noguchi H."/>
            <person name="Takaki Y."/>
            <person name="Uchiyama I."/>
            <person name="Toyoda A."/>
            <person name="Nishi S."/>
            <person name="Chee G.-J."/>
            <person name="Arai W."/>
            <person name="Nunoura T."/>
            <person name="Itoh T."/>
            <person name="Hattori M."/>
            <person name="Takai K."/>
        </authorList>
    </citation>
    <scope>NUCLEOTIDE SEQUENCE</scope>
</reference>
<name>H5STY1_ACEAU</name>
<dbReference type="PROSITE" id="PS50836">
    <property type="entry name" value="DOMON"/>
    <property type="match status" value="1"/>
</dbReference>
<evidence type="ECO:0000256" key="1">
    <source>
        <dbReference type="SAM" id="Phobius"/>
    </source>
</evidence>
<protein>
    <submittedName>
        <fullName evidence="3">Dopamine beta hydroxylase-related protein, containing doMON domain</fullName>
    </submittedName>
</protein>
<dbReference type="InterPro" id="IPR000945">
    <property type="entry name" value="DBH-like"/>
</dbReference>
<dbReference type="GO" id="GO:0004500">
    <property type="term" value="F:dopamine beta-monooxygenase activity"/>
    <property type="evidence" value="ECO:0007669"/>
    <property type="project" value="InterPro"/>
</dbReference>
<sequence length="208" mass="22986">MERNSFVLPVVALVIAGMMGLALFADFYRHWAAEQERRAALRPATLDGRVEPDEYARSYLDAATGIALHWSIIGEEIFIALQCPGHGWVAVGWGEPDQVQMMKDADFVLAYVDQTGVHVEDSFGIDFVAHAPDTELGGHNDILEQAGSEQSDSTVIEFRRRLDTGDTYDRAIRPGSLTVLFAHAHEDDFVSYHASRSTATLDFFGGQP</sequence>
<dbReference type="InterPro" id="IPR005018">
    <property type="entry name" value="DOMON_domain"/>
</dbReference>
<feature type="transmembrane region" description="Helical" evidence="1">
    <location>
        <begin position="6"/>
        <end position="28"/>
    </location>
</feature>
<keyword evidence="1" id="KW-1133">Transmembrane helix</keyword>
<dbReference type="PANTHER" id="PTHR10157:SF23">
    <property type="entry name" value="MOXD1 HOMOLOG 1"/>
    <property type="match status" value="1"/>
</dbReference>
<dbReference type="AlphaFoldDB" id="H5STY1"/>
<dbReference type="InterPro" id="IPR045266">
    <property type="entry name" value="DOH_DOMON"/>
</dbReference>
<evidence type="ECO:0000259" key="2">
    <source>
        <dbReference type="PROSITE" id="PS50836"/>
    </source>
</evidence>
<dbReference type="CDD" id="cd09631">
    <property type="entry name" value="DOMON_DOH"/>
    <property type="match status" value="1"/>
</dbReference>
<accession>H5STY1</accession>
<keyword evidence="1" id="KW-0812">Transmembrane</keyword>
<proteinExistence type="predicted"/>
<dbReference type="GO" id="GO:0042421">
    <property type="term" value="P:norepinephrine biosynthetic process"/>
    <property type="evidence" value="ECO:0007669"/>
    <property type="project" value="TreeGrafter"/>
</dbReference>
<dbReference type="PANTHER" id="PTHR10157">
    <property type="entry name" value="DOPAMINE BETA HYDROXYLASE RELATED"/>
    <property type="match status" value="1"/>
</dbReference>
<reference evidence="3" key="1">
    <citation type="journal article" date="2005" name="Environ. Microbiol.">
        <title>Genetic and functional properties of uncultivated thermophilic crenarchaeotes from a subsurface gold mine as revealed by analysis of genome fragments.</title>
        <authorList>
            <person name="Nunoura T."/>
            <person name="Hirayama H."/>
            <person name="Takami H."/>
            <person name="Oida H."/>
            <person name="Nishi S."/>
            <person name="Shimamura S."/>
            <person name="Suzuki Y."/>
            <person name="Inagaki F."/>
            <person name="Takai K."/>
            <person name="Nealson K.H."/>
            <person name="Horikoshi K."/>
        </authorList>
    </citation>
    <scope>NUCLEOTIDE SEQUENCE</scope>
</reference>
<dbReference type="GO" id="GO:0006589">
    <property type="term" value="P:octopamine biosynthetic process"/>
    <property type="evidence" value="ECO:0007669"/>
    <property type="project" value="TreeGrafter"/>
</dbReference>
<organism evidence="3">
    <name type="scientific">Acetithermum autotrophicum</name>
    <dbReference type="NCBI Taxonomy" id="1446466"/>
    <lineage>
        <taxon>Bacteria</taxon>
        <taxon>Candidatus Bipolaricaulota</taxon>
        <taxon>Candidatus Acetithermum</taxon>
    </lineage>
</organism>
<dbReference type="GO" id="GO:0042420">
    <property type="term" value="P:dopamine catabolic process"/>
    <property type="evidence" value="ECO:0007669"/>
    <property type="project" value="TreeGrafter"/>
</dbReference>
<dbReference type="EMBL" id="AP011803">
    <property type="protein sequence ID" value="BAL59981.1"/>
    <property type="molecule type" value="Genomic_DNA"/>
</dbReference>
<dbReference type="GO" id="GO:0030667">
    <property type="term" value="C:secretory granule membrane"/>
    <property type="evidence" value="ECO:0007669"/>
    <property type="project" value="TreeGrafter"/>
</dbReference>
<gene>
    <name evidence="3" type="ORF">HGMM_OP4C617</name>
</gene>
<feature type="domain" description="DOMON" evidence="2">
    <location>
        <begin position="64"/>
        <end position="184"/>
    </location>
</feature>